<dbReference type="PANTHER" id="PTHR10302:SF13">
    <property type="entry name" value="SINGLE-STRANDED DNA-BINDING PROTEIN, MITOCHONDRIAL"/>
    <property type="match status" value="1"/>
</dbReference>
<dbReference type="InterPro" id="IPR018247">
    <property type="entry name" value="EF_Hand_1_Ca_BS"/>
</dbReference>
<dbReference type="InterPro" id="IPR011344">
    <property type="entry name" value="ssDNA-bd"/>
</dbReference>
<feature type="compositionally biased region" description="Polar residues" evidence="3">
    <location>
        <begin position="557"/>
        <end position="569"/>
    </location>
</feature>
<dbReference type="PANTHER" id="PTHR10302">
    <property type="entry name" value="SINGLE-STRANDED DNA-BINDING PROTEIN"/>
    <property type="match status" value="1"/>
</dbReference>
<sequence>MSSLRTGFAKHLRLSNPFKDTNIHKGSLMRHSTMSFDGDNTGVVDDDDFIAYRKDLDPQGVDPKRGWGFRGVHKAIICGKIGQAPVQKILRNGRTVTIFTVGTGGMFDQRIVGAEHLPKPAQWHRIAVHNEQLGAYAVQQIVKGSPVFVEGDIETRVYNDSISGQVKNIPEICVRRDGKVRLIKTGEKVDNISFDELSSVVPVIEVFNHICYPVVLFRSAFVLVLDALIALSASEVLVCRHHTYHFSSAPFCSQKSPDDDVQQAYKSFSSRKSRASDEKHRSDHSVRFDRQGEIVEDWVEETISYKTLPVMLLSVGREREYEYRFYEERFREVMVEPVARKDAMRLIAEEEIKLEDARIVGGEMIGCGSPGHHEYFRIKPSSVDFIDMGTSPVNEASTSSRSAESEVVISYRDEEVGVDQFLDFSRRLVTYPLNSDVFKEFCKAKASVGGRWGSLVEHAGRHFRSCIITTGEEYFFLLAALEKEKRDRGLDESISLEYFDGNRDVEEPMELLRRTVKQNPQSQVTRKEPLLDTVAQEGTELEAVLKELSISRKKRANSQSEKVQKSQATRLMAGAKGNNKRGADWEKRVNLPKASGVDFAGVPESTMSSKIARAFPKKKMLKRGSTYGTTRSGEVEGGTKKKKGRAFRTNRGEGCSFDEGDMPRGRGGES</sequence>
<feature type="region of interest" description="Disordered" evidence="3">
    <location>
        <begin position="553"/>
        <end position="584"/>
    </location>
</feature>
<dbReference type="Gene3D" id="2.40.50.140">
    <property type="entry name" value="Nucleic acid-binding proteins"/>
    <property type="match status" value="1"/>
</dbReference>
<keyword evidence="5" id="KW-1185">Reference proteome</keyword>
<feature type="region of interest" description="Disordered" evidence="3">
    <location>
        <begin position="618"/>
        <end position="670"/>
    </location>
</feature>
<keyword evidence="1 2" id="KW-0238">DNA-binding</keyword>
<dbReference type="Proteomes" id="UP000541444">
    <property type="component" value="Unassembled WGS sequence"/>
</dbReference>
<feature type="non-terminal residue" evidence="4">
    <location>
        <position position="1"/>
    </location>
</feature>
<feature type="compositionally biased region" description="Basic and acidic residues" evidence="3">
    <location>
        <begin position="661"/>
        <end position="670"/>
    </location>
</feature>
<accession>A0A7J7MZL8</accession>
<dbReference type="SUPFAM" id="SSF50249">
    <property type="entry name" value="Nucleic acid-binding proteins"/>
    <property type="match status" value="1"/>
</dbReference>
<dbReference type="InterPro" id="IPR012340">
    <property type="entry name" value="NA-bd_OB-fold"/>
</dbReference>
<comment type="caution">
    <text evidence="4">The sequence shown here is derived from an EMBL/GenBank/DDBJ whole genome shotgun (WGS) entry which is preliminary data.</text>
</comment>
<dbReference type="OrthoDB" id="1078367at2759"/>
<dbReference type="EMBL" id="JACGCM010001166">
    <property type="protein sequence ID" value="KAF6160220.1"/>
    <property type="molecule type" value="Genomic_DNA"/>
</dbReference>
<dbReference type="GO" id="GO:0003697">
    <property type="term" value="F:single-stranded DNA binding"/>
    <property type="evidence" value="ECO:0007669"/>
    <property type="project" value="InterPro"/>
</dbReference>
<dbReference type="Pfam" id="PF00436">
    <property type="entry name" value="SSB"/>
    <property type="match status" value="1"/>
</dbReference>
<dbReference type="FunFam" id="2.40.50.140:FF:000160">
    <property type="entry name" value="single-stranded DNA-binding protein, mitochondrial"/>
    <property type="match status" value="1"/>
</dbReference>
<dbReference type="InterPro" id="IPR000424">
    <property type="entry name" value="Primosome_PriB/ssb"/>
</dbReference>
<evidence type="ECO:0000256" key="3">
    <source>
        <dbReference type="SAM" id="MobiDB-lite"/>
    </source>
</evidence>
<proteinExistence type="predicted"/>
<evidence type="ECO:0000313" key="4">
    <source>
        <dbReference type="EMBL" id="KAF6160220.1"/>
    </source>
</evidence>
<organism evidence="4 5">
    <name type="scientific">Kingdonia uniflora</name>
    <dbReference type="NCBI Taxonomy" id="39325"/>
    <lineage>
        <taxon>Eukaryota</taxon>
        <taxon>Viridiplantae</taxon>
        <taxon>Streptophyta</taxon>
        <taxon>Embryophyta</taxon>
        <taxon>Tracheophyta</taxon>
        <taxon>Spermatophyta</taxon>
        <taxon>Magnoliopsida</taxon>
        <taxon>Ranunculales</taxon>
        <taxon>Circaeasteraceae</taxon>
        <taxon>Kingdonia</taxon>
    </lineage>
</organism>
<reference evidence="4 5" key="1">
    <citation type="journal article" date="2020" name="IScience">
        <title>Genome Sequencing of the Endangered Kingdonia uniflora (Circaeasteraceae, Ranunculales) Reveals Potential Mechanisms of Evolutionary Specialization.</title>
        <authorList>
            <person name="Sun Y."/>
            <person name="Deng T."/>
            <person name="Zhang A."/>
            <person name="Moore M.J."/>
            <person name="Landis J.B."/>
            <person name="Lin N."/>
            <person name="Zhang H."/>
            <person name="Zhang X."/>
            <person name="Huang J."/>
            <person name="Zhang X."/>
            <person name="Sun H."/>
            <person name="Wang H."/>
        </authorList>
    </citation>
    <scope>NUCLEOTIDE SEQUENCE [LARGE SCALE GENOMIC DNA]</scope>
    <source>
        <strain evidence="4">TB1705</strain>
        <tissue evidence="4">Leaf</tissue>
    </source>
</reference>
<dbReference type="CDD" id="cd04496">
    <property type="entry name" value="SSB_OBF"/>
    <property type="match status" value="1"/>
</dbReference>
<dbReference type="PROSITE" id="PS00018">
    <property type="entry name" value="EF_HAND_1"/>
    <property type="match status" value="1"/>
</dbReference>
<evidence type="ECO:0000256" key="1">
    <source>
        <dbReference type="ARBA" id="ARBA00023125"/>
    </source>
</evidence>
<name>A0A7J7MZL8_9MAGN</name>
<dbReference type="GO" id="GO:0042645">
    <property type="term" value="C:mitochondrial nucleoid"/>
    <property type="evidence" value="ECO:0007669"/>
    <property type="project" value="TreeGrafter"/>
</dbReference>
<protein>
    <submittedName>
        <fullName evidence="4">Uncharacterized protein</fullName>
    </submittedName>
</protein>
<dbReference type="GO" id="GO:0006264">
    <property type="term" value="P:mitochondrial DNA replication"/>
    <property type="evidence" value="ECO:0007669"/>
    <property type="project" value="TreeGrafter"/>
</dbReference>
<dbReference type="AlphaFoldDB" id="A0A7J7MZL8"/>
<dbReference type="PROSITE" id="PS50935">
    <property type="entry name" value="SSB"/>
    <property type="match status" value="1"/>
</dbReference>
<evidence type="ECO:0000313" key="5">
    <source>
        <dbReference type="Proteomes" id="UP000541444"/>
    </source>
</evidence>
<evidence type="ECO:0000256" key="2">
    <source>
        <dbReference type="PROSITE-ProRule" id="PRU00252"/>
    </source>
</evidence>
<gene>
    <name evidence="4" type="ORF">GIB67_016656</name>
</gene>